<accession>A0A1H6HL86</accession>
<dbReference type="EMBL" id="FNWQ01000003">
    <property type="protein sequence ID" value="SEH34994.1"/>
    <property type="molecule type" value="Genomic_DNA"/>
</dbReference>
<sequence length="201" mass="22545">MSKAEKTKQHIIEKTATLFNTKGYISTSLSDITQVTGLTKGSIYGNFENKDEVAIEVYKYNAGILSKTLSRSFGDEFPTSLDKLRAFVDFYRKNWQFVFANGGCPLMNAATEADDSFPALKTHVKQSFEKWMMKISDTIAEGQSKSEIDEKINAQQYASLFIMLIEGGILLSKTMGDQSYLNHALDKVSQMINHELNILPS</sequence>
<dbReference type="PANTHER" id="PTHR47506">
    <property type="entry name" value="TRANSCRIPTIONAL REGULATORY PROTEIN"/>
    <property type="match status" value="1"/>
</dbReference>
<dbReference type="OrthoDB" id="9798857at2"/>
<feature type="DNA-binding region" description="H-T-H motif" evidence="4">
    <location>
        <begin position="28"/>
        <end position="47"/>
    </location>
</feature>
<dbReference type="InterPro" id="IPR009057">
    <property type="entry name" value="Homeodomain-like_sf"/>
</dbReference>
<dbReference type="PANTHER" id="PTHR47506:SF3">
    <property type="entry name" value="HTH-TYPE TRANSCRIPTIONAL REGULATOR LMRA"/>
    <property type="match status" value="1"/>
</dbReference>
<dbReference type="SUPFAM" id="SSF48498">
    <property type="entry name" value="Tetracyclin repressor-like, C-terminal domain"/>
    <property type="match status" value="1"/>
</dbReference>
<dbReference type="InterPro" id="IPR036271">
    <property type="entry name" value="Tet_transcr_reg_TetR-rel_C_sf"/>
</dbReference>
<evidence type="ECO:0000256" key="2">
    <source>
        <dbReference type="ARBA" id="ARBA00023125"/>
    </source>
</evidence>
<keyword evidence="1" id="KW-0805">Transcription regulation</keyword>
<evidence type="ECO:0000256" key="1">
    <source>
        <dbReference type="ARBA" id="ARBA00023015"/>
    </source>
</evidence>
<keyword evidence="2 4" id="KW-0238">DNA-binding</keyword>
<name>A0A1H6HL86_CHRCI</name>
<feature type="domain" description="HTH tetR-type" evidence="5">
    <location>
        <begin position="5"/>
        <end position="65"/>
    </location>
</feature>
<dbReference type="GO" id="GO:0003677">
    <property type="term" value="F:DNA binding"/>
    <property type="evidence" value="ECO:0007669"/>
    <property type="project" value="UniProtKB-UniRule"/>
</dbReference>
<reference evidence="6 7" key="1">
    <citation type="submission" date="2016-10" db="EMBL/GenBank/DDBJ databases">
        <authorList>
            <person name="de Groot N.N."/>
        </authorList>
    </citation>
    <scope>NUCLEOTIDE SEQUENCE [LARGE SCALE GENOMIC DNA]</scope>
    <source>
        <strain evidence="6 7">DSM 23031</strain>
    </source>
</reference>
<keyword evidence="3" id="KW-0804">Transcription</keyword>
<dbReference type="PRINTS" id="PR00455">
    <property type="entry name" value="HTHTETR"/>
</dbReference>
<evidence type="ECO:0000313" key="7">
    <source>
        <dbReference type="Proteomes" id="UP000198561"/>
    </source>
</evidence>
<evidence type="ECO:0000313" key="6">
    <source>
        <dbReference type="EMBL" id="SEH34994.1"/>
    </source>
</evidence>
<dbReference type="AlphaFoldDB" id="A0A1H6HL86"/>
<dbReference type="Proteomes" id="UP000198561">
    <property type="component" value="Unassembled WGS sequence"/>
</dbReference>
<evidence type="ECO:0000256" key="4">
    <source>
        <dbReference type="PROSITE-ProRule" id="PRU00335"/>
    </source>
</evidence>
<dbReference type="RefSeq" id="WP_089692872.1">
    <property type="nucleotide sequence ID" value="NZ_FNWQ01000003.1"/>
</dbReference>
<dbReference type="InterPro" id="IPR011075">
    <property type="entry name" value="TetR_C"/>
</dbReference>
<dbReference type="InterPro" id="IPR001647">
    <property type="entry name" value="HTH_TetR"/>
</dbReference>
<dbReference type="Pfam" id="PF16925">
    <property type="entry name" value="TetR_C_13"/>
    <property type="match status" value="1"/>
</dbReference>
<dbReference type="STRING" id="680127.SAMN05421593_2838"/>
<evidence type="ECO:0000256" key="3">
    <source>
        <dbReference type="ARBA" id="ARBA00023163"/>
    </source>
</evidence>
<dbReference type="SUPFAM" id="SSF46689">
    <property type="entry name" value="Homeodomain-like"/>
    <property type="match status" value="1"/>
</dbReference>
<dbReference type="Pfam" id="PF00440">
    <property type="entry name" value="TetR_N"/>
    <property type="match status" value="1"/>
</dbReference>
<protein>
    <submittedName>
        <fullName evidence="6">Transcriptional regulator, TetR family</fullName>
    </submittedName>
</protein>
<gene>
    <name evidence="6" type="ORF">SAMN05421593_2838</name>
</gene>
<proteinExistence type="predicted"/>
<organism evidence="6 7">
    <name type="scientific">Chryseobacterium culicis</name>
    <dbReference type="NCBI Taxonomy" id="680127"/>
    <lineage>
        <taxon>Bacteria</taxon>
        <taxon>Pseudomonadati</taxon>
        <taxon>Bacteroidota</taxon>
        <taxon>Flavobacteriia</taxon>
        <taxon>Flavobacteriales</taxon>
        <taxon>Weeksellaceae</taxon>
        <taxon>Chryseobacterium group</taxon>
        <taxon>Chryseobacterium</taxon>
    </lineage>
</organism>
<dbReference type="Gene3D" id="1.10.357.10">
    <property type="entry name" value="Tetracycline Repressor, domain 2"/>
    <property type="match status" value="1"/>
</dbReference>
<evidence type="ECO:0000259" key="5">
    <source>
        <dbReference type="PROSITE" id="PS50977"/>
    </source>
</evidence>
<dbReference type="PROSITE" id="PS50977">
    <property type="entry name" value="HTH_TETR_2"/>
    <property type="match status" value="1"/>
</dbReference>